<dbReference type="Gene3D" id="2.30.40.10">
    <property type="entry name" value="Urease, subunit C, domain 1"/>
    <property type="match status" value="1"/>
</dbReference>
<dbReference type="PANTHER" id="PTHR43135">
    <property type="entry name" value="ALPHA-D-RIBOSE 1-METHYLPHOSPHONATE 5-TRIPHOSPHATE DIPHOSPHATASE"/>
    <property type="match status" value="1"/>
</dbReference>
<sequence length="444" mass="47762">MIGGRRRRRINLVESNNDQSGVERRGYRAARHDRKGLCMTCNWLRTAFLLGLLGSAAGSMTAHAETVVLRGGSLYASPDAAPLPDAVIVMTDGVISAVGKSGDVQVPSDARVIDCSGKTVVAGFWNSHVHFTQSSWHNAGAAPAAALTKHMQEMLTQWGFTTVWDLGSDPRDTLPLRQRIAANEVAGPNILMAGSIFPKDGHPAYLPADMQLPEASRPDEATQLARSYVDLKLDGVKLFTGVYKGNKPVVNMDPAIAKAAVDVAHAVAKPVFAHPQNKTGVETVITAGVDVLAHTVPSESAYTAEQLARFKAQGIALIPTLSLFTTVVLDPAVTNRLIATTVNQLKQFSENGGPVLFGTDVGFTTLYDTTQEYELMHRALSERQILASLTSNPAQYFKAAKKGRVEQGFDADVVVLDGDPLSDVHNLARVTYTIRAGHVIYQKP</sequence>
<reference evidence="2 3" key="1">
    <citation type="submission" date="2015-11" db="EMBL/GenBank/DDBJ databases">
        <title>Draft Genome Sequence of the Strain BR 10303 (Bradyrhizobium sp.) isolated from nodules of Centrolobium paraense.</title>
        <authorList>
            <person name="Zelli J.E."/>
            <person name="Simoes-Araujo J.L."/>
            <person name="Barauna A.C."/>
            <person name="Silva K."/>
        </authorList>
    </citation>
    <scope>NUCLEOTIDE SEQUENCE [LARGE SCALE GENOMIC DNA]</scope>
    <source>
        <strain evidence="2 3">BR 10303</strain>
    </source>
</reference>
<dbReference type="SUPFAM" id="SSF51556">
    <property type="entry name" value="Metallo-dependent hydrolases"/>
    <property type="match status" value="1"/>
</dbReference>
<dbReference type="InterPro" id="IPR051781">
    <property type="entry name" value="Metallo-dep_Hydrolase"/>
</dbReference>
<dbReference type="Gene3D" id="3.20.20.140">
    <property type="entry name" value="Metal-dependent hydrolases"/>
    <property type="match status" value="1"/>
</dbReference>
<dbReference type="InterPro" id="IPR032466">
    <property type="entry name" value="Metal_Hydrolase"/>
</dbReference>
<dbReference type="SUPFAM" id="SSF51338">
    <property type="entry name" value="Composite domain of metallo-dependent hydrolases"/>
    <property type="match status" value="1"/>
</dbReference>
<evidence type="ECO:0000313" key="3">
    <source>
        <dbReference type="Proteomes" id="UP000057737"/>
    </source>
</evidence>
<feature type="domain" description="Amidohydrolase-related" evidence="1">
    <location>
        <begin position="119"/>
        <end position="439"/>
    </location>
</feature>
<name>A0A120FRX1_9BRAD</name>
<accession>A0A120FRX1</accession>
<evidence type="ECO:0000313" key="2">
    <source>
        <dbReference type="EMBL" id="KWV60787.1"/>
    </source>
</evidence>
<dbReference type="Pfam" id="PF01979">
    <property type="entry name" value="Amidohydro_1"/>
    <property type="match status" value="1"/>
</dbReference>
<dbReference type="InterPro" id="IPR006680">
    <property type="entry name" value="Amidohydro-rel"/>
</dbReference>
<dbReference type="GO" id="GO:0016810">
    <property type="term" value="F:hydrolase activity, acting on carbon-nitrogen (but not peptide) bonds"/>
    <property type="evidence" value="ECO:0007669"/>
    <property type="project" value="InterPro"/>
</dbReference>
<dbReference type="EMBL" id="LNCU01000011">
    <property type="protein sequence ID" value="KWV60787.1"/>
    <property type="molecule type" value="Genomic_DNA"/>
</dbReference>
<evidence type="ECO:0000259" key="1">
    <source>
        <dbReference type="Pfam" id="PF01979"/>
    </source>
</evidence>
<keyword evidence="3" id="KW-1185">Reference proteome</keyword>
<dbReference type="AlphaFoldDB" id="A0A120FRX1"/>
<comment type="caution">
    <text evidence="2">The sequence shown here is derived from an EMBL/GenBank/DDBJ whole genome shotgun (WGS) entry which is preliminary data.</text>
</comment>
<gene>
    <name evidence="2" type="ORF">AS156_27470</name>
</gene>
<protein>
    <recommendedName>
        <fullName evidence="1">Amidohydrolase-related domain-containing protein</fullName>
    </recommendedName>
</protein>
<dbReference type="PANTHER" id="PTHR43135:SF3">
    <property type="entry name" value="ALPHA-D-RIBOSE 1-METHYLPHOSPHONATE 5-TRIPHOSPHATE DIPHOSPHATASE"/>
    <property type="match status" value="1"/>
</dbReference>
<proteinExistence type="predicted"/>
<dbReference type="Proteomes" id="UP000057737">
    <property type="component" value="Unassembled WGS sequence"/>
</dbReference>
<organism evidence="2 3">
    <name type="scientific">Bradyrhizobium macuxiense</name>
    <dbReference type="NCBI Taxonomy" id="1755647"/>
    <lineage>
        <taxon>Bacteria</taxon>
        <taxon>Pseudomonadati</taxon>
        <taxon>Pseudomonadota</taxon>
        <taxon>Alphaproteobacteria</taxon>
        <taxon>Hyphomicrobiales</taxon>
        <taxon>Nitrobacteraceae</taxon>
        <taxon>Bradyrhizobium</taxon>
    </lineage>
</organism>
<dbReference type="InterPro" id="IPR011059">
    <property type="entry name" value="Metal-dep_hydrolase_composite"/>
</dbReference>